<evidence type="ECO:0000256" key="13">
    <source>
        <dbReference type="NCBIfam" id="TIGR02414"/>
    </source>
</evidence>
<evidence type="ECO:0000256" key="8">
    <source>
        <dbReference type="ARBA" id="ARBA00022723"/>
    </source>
</evidence>
<dbReference type="GO" id="GO:0008237">
    <property type="term" value="F:metallopeptidase activity"/>
    <property type="evidence" value="ECO:0007669"/>
    <property type="project" value="UniProtKB-UniRule"/>
</dbReference>
<dbReference type="Gene3D" id="2.60.40.1840">
    <property type="match status" value="1"/>
</dbReference>
<keyword evidence="19" id="KW-1185">Reference proteome</keyword>
<evidence type="ECO:0000256" key="6">
    <source>
        <dbReference type="ARBA" id="ARBA00022438"/>
    </source>
</evidence>
<comment type="function">
    <text evidence="12">Aminopeptidase N is involved in the degradation of intracellular peptides generated by protein breakdown during normal growth as well as in response to nutrient starvation.</text>
</comment>
<keyword evidence="11" id="KW-0482">Metalloprotease</keyword>
<dbReference type="InterPro" id="IPR014782">
    <property type="entry name" value="Peptidase_M1_dom"/>
</dbReference>
<dbReference type="PRINTS" id="PR00756">
    <property type="entry name" value="ALADIPTASE"/>
</dbReference>
<dbReference type="PANTHER" id="PTHR46322">
    <property type="entry name" value="PUROMYCIN-SENSITIVE AMINOPEPTIDASE"/>
    <property type="match status" value="1"/>
</dbReference>
<dbReference type="Gene3D" id="2.60.40.1730">
    <property type="entry name" value="tricorn interacting facor f3 domain"/>
    <property type="match status" value="1"/>
</dbReference>
<dbReference type="GO" id="GO:0016285">
    <property type="term" value="F:alanyl aminopeptidase activity"/>
    <property type="evidence" value="ECO:0007669"/>
    <property type="project" value="UniProtKB-EC"/>
</dbReference>
<dbReference type="FunFam" id="3.30.2010.30:FF:000002">
    <property type="entry name" value="Putative aminopeptidase N"/>
    <property type="match status" value="1"/>
</dbReference>
<feature type="domain" description="Peptidase M1 alanyl aminopeptidase Ig-like fold" evidence="15">
    <location>
        <begin position="451"/>
        <end position="550"/>
    </location>
</feature>
<comment type="caution">
    <text evidence="18">The sequence shown here is derived from an EMBL/GenBank/DDBJ whole genome shotgun (WGS) entry which is preliminary data.</text>
</comment>
<evidence type="ECO:0000256" key="4">
    <source>
        <dbReference type="ARBA" id="ARBA00012564"/>
    </source>
</evidence>
<dbReference type="Pfam" id="PF01433">
    <property type="entry name" value="Peptidase_M1"/>
    <property type="match status" value="1"/>
</dbReference>
<protein>
    <recommendedName>
        <fullName evidence="5 13">Aminopeptidase N</fullName>
        <ecNumber evidence="4 13">3.4.11.2</ecNumber>
    </recommendedName>
</protein>
<dbReference type="InterPro" id="IPR035414">
    <property type="entry name" value="Peptidase_M1_pepN_Ig-like"/>
</dbReference>
<evidence type="ECO:0000256" key="12">
    <source>
        <dbReference type="ARBA" id="ARBA00059739"/>
    </source>
</evidence>
<dbReference type="EMBL" id="WURB01000022">
    <property type="protein sequence ID" value="MXQ13863.1"/>
    <property type="molecule type" value="Genomic_DNA"/>
</dbReference>
<evidence type="ECO:0000313" key="19">
    <source>
        <dbReference type="Proteomes" id="UP000436483"/>
    </source>
</evidence>
<dbReference type="InterPro" id="IPR027268">
    <property type="entry name" value="Peptidase_M4/M1_CTD_sf"/>
</dbReference>
<evidence type="ECO:0000256" key="3">
    <source>
        <dbReference type="ARBA" id="ARBA00010136"/>
    </source>
</evidence>
<dbReference type="Pfam" id="PF17900">
    <property type="entry name" value="Peptidase_M1_N"/>
    <property type="match status" value="1"/>
</dbReference>
<dbReference type="InterPro" id="IPR045357">
    <property type="entry name" value="Aminopeptidase_N-like_N"/>
</dbReference>
<dbReference type="OrthoDB" id="100605at2"/>
<feature type="domain" description="Peptidase M1 alanyl aminopeptidase C-terminal" evidence="16">
    <location>
        <begin position="556"/>
        <end position="878"/>
    </location>
</feature>
<evidence type="ECO:0000256" key="5">
    <source>
        <dbReference type="ARBA" id="ARBA00015611"/>
    </source>
</evidence>
<dbReference type="FunFam" id="2.60.40.1840:FF:000001">
    <property type="entry name" value="Aminopeptidase N"/>
    <property type="match status" value="1"/>
</dbReference>
<keyword evidence="9 18" id="KW-0378">Hydrolase</keyword>
<gene>
    <name evidence="18" type="primary">pepN</name>
    <name evidence="18" type="ORF">GR328_20850</name>
</gene>
<dbReference type="InterPro" id="IPR024601">
    <property type="entry name" value="Peptidase_M1_pepN_C"/>
</dbReference>
<dbReference type="SUPFAM" id="SSF63737">
    <property type="entry name" value="Leukotriene A4 hydrolase N-terminal domain"/>
    <property type="match status" value="1"/>
</dbReference>
<organism evidence="18 19">
    <name type="scientific">Microvirga makkahensis</name>
    <dbReference type="NCBI Taxonomy" id="1128670"/>
    <lineage>
        <taxon>Bacteria</taxon>
        <taxon>Pseudomonadati</taxon>
        <taxon>Pseudomonadota</taxon>
        <taxon>Alphaproteobacteria</taxon>
        <taxon>Hyphomicrobiales</taxon>
        <taxon>Methylobacteriaceae</taxon>
        <taxon>Microvirga</taxon>
    </lineage>
</organism>
<dbReference type="RefSeq" id="WP_160887253.1">
    <property type="nucleotide sequence ID" value="NZ_WURB01000022.1"/>
</dbReference>
<feature type="domain" description="Aminopeptidase N-like N-terminal" evidence="17">
    <location>
        <begin position="25"/>
        <end position="193"/>
    </location>
</feature>
<feature type="domain" description="Peptidase M1 membrane alanine aminopeptidase" evidence="14">
    <location>
        <begin position="232"/>
        <end position="445"/>
    </location>
</feature>
<dbReference type="InterPro" id="IPR012779">
    <property type="entry name" value="Peptidase_M1_pepN"/>
</dbReference>
<dbReference type="EC" id="3.4.11.2" evidence="4 13"/>
<evidence type="ECO:0000259" key="14">
    <source>
        <dbReference type="Pfam" id="PF01433"/>
    </source>
</evidence>
<keyword evidence="7" id="KW-0645">Protease</keyword>
<dbReference type="AlphaFoldDB" id="A0A7X3SR13"/>
<comment type="similarity">
    <text evidence="3">Belongs to the peptidase M1 family.</text>
</comment>
<dbReference type="PANTHER" id="PTHR46322:SF1">
    <property type="entry name" value="PUROMYCIN-SENSITIVE AMINOPEPTIDASE"/>
    <property type="match status" value="1"/>
</dbReference>
<reference evidence="18 19" key="2">
    <citation type="submission" date="2020-01" db="EMBL/GenBank/DDBJ databases">
        <title>Microvirga sp. nov., an arsenate reduction bacterium isolated from Tibet hotspring sediments.</title>
        <authorList>
            <person name="Xian W.-D."/>
            <person name="Li W.-J."/>
        </authorList>
    </citation>
    <scope>NUCLEOTIDE SEQUENCE [LARGE SCALE GENOMIC DNA]</scope>
    <source>
        <strain evidence="18 19">KCTC 23863</strain>
    </source>
</reference>
<keyword evidence="10" id="KW-0862">Zinc</keyword>
<keyword evidence="6 18" id="KW-0031">Aminopeptidase</keyword>
<proteinExistence type="inferred from homology"/>
<dbReference type="InterPro" id="IPR001930">
    <property type="entry name" value="Peptidase_M1"/>
</dbReference>
<keyword evidence="8" id="KW-0479">Metal-binding</keyword>
<dbReference type="GO" id="GO:0008270">
    <property type="term" value="F:zinc ion binding"/>
    <property type="evidence" value="ECO:0007669"/>
    <property type="project" value="InterPro"/>
</dbReference>
<dbReference type="InterPro" id="IPR042097">
    <property type="entry name" value="Aminopeptidase_N-like_N_sf"/>
</dbReference>
<dbReference type="Gene3D" id="1.25.50.10">
    <property type="entry name" value="Peptidase M1, alanyl aminopeptidase, C-terminal domain"/>
    <property type="match status" value="1"/>
</dbReference>
<comment type="catalytic activity">
    <reaction evidence="1">
        <text>Release of an N-terminal amino acid, Xaa-|-Yaa- from a peptide, amide or arylamide. Xaa is preferably Ala, but may be most amino acids including Pro (slow action). When a terminal hydrophobic residue is followed by a prolyl residue, the two may be released as an intact Xaa-Pro dipeptide.</text>
        <dbReference type="EC" id="3.4.11.2"/>
    </reaction>
</comment>
<dbReference type="Pfam" id="PF11940">
    <property type="entry name" value="DUF3458"/>
    <property type="match status" value="1"/>
</dbReference>
<sequence length="883" mass="98784">MRTDVAQIVRLEDYRPSDFLIDKVELDFRLHPTATKVTATLSVRPNPSGRSDVPLVLDGDEVNLKAIALDDRTLEAGEFEANPESLTISQPPQHSFRLTIETEINPTANTKLMGLYRSSGNYCTQCEAEGFRRITYFLDRPDVLAVYTTRIEAEYEEAPVLLGNGNPVESGFVEGTGRHYAVWHDPFPKPSYLFALVGGRLGRVSKTFTTMSGREVDIAVYVEPGKEDRAGYALDALERSMIWDEQVFGREYDLDVFSIVAVSDFNMGAMENKGLNIFNDKYVLASPETATDSDYANIEAIIAHEYFHNWSGNRVTCRDWFQLCLKEGLTVFRDQEFSSDERSRPVHRIAEVKALRSRQFLEDSSPLAHPVRPIQYREINNFYTATVYEKGAEIVRMLKTIIGDEDFRRGMDLYYDRCDGRAATVEDFLKAFADVTGRDLSHFARWYAQSGTPRVSVHGHHDEAAKMYRLDLRQQTPPTPGQPTKEPLVVPIALGLVTQDGQPMDAHCERVNSRGVFVLDKTEDSITFTGVASRPVPSVFRGFSAPVKVSLDLSNDELLVLLRHDTDAFNRWQAAQTVAMRLLVSLSTGTPVSDEEMASLSSALCAFIETDALRDPAFAALALTLPSEADVAQEIGKEVDPDAIHRARKAMRRHLGNACREQLLDFHRSLAQTESYSPDAASAGRRALRNAALDLLAAADLRTGEQLASTQFETASNMTDRLASLSVLMTIPGMVRENAIAAFEERYRSEPLVIDKWFTLQAAIPEDTTLERVKRLMEHPAFSINNPNRVRSLIGNFAMLNQVQFNRADGAGYAFVASIVLRADELNPQLASRLLTAFSTWRMMEPTRRSHARRALQSIAQKPNLSRDVGDIVNRSLEESSTA</sequence>
<dbReference type="InterPro" id="IPR037144">
    <property type="entry name" value="Peptidase_M1_pepN_C_sf"/>
</dbReference>
<comment type="cofactor">
    <cofactor evidence="2">
        <name>Zn(2+)</name>
        <dbReference type="ChEBI" id="CHEBI:29105"/>
    </cofactor>
</comment>
<dbReference type="Proteomes" id="UP000436483">
    <property type="component" value="Unassembled WGS sequence"/>
</dbReference>
<evidence type="ECO:0000256" key="7">
    <source>
        <dbReference type="ARBA" id="ARBA00022670"/>
    </source>
</evidence>
<evidence type="ECO:0000256" key="1">
    <source>
        <dbReference type="ARBA" id="ARBA00000098"/>
    </source>
</evidence>
<accession>A0A7X3SR13</accession>
<evidence type="ECO:0000256" key="2">
    <source>
        <dbReference type="ARBA" id="ARBA00001947"/>
    </source>
</evidence>
<evidence type="ECO:0000259" key="17">
    <source>
        <dbReference type="Pfam" id="PF17900"/>
    </source>
</evidence>
<evidence type="ECO:0000256" key="10">
    <source>
        <dbReference type="ARBA" id="ARBA00022833"/>
    </source>
</evidence>
<dbReference type="Gene3D" id="1.10.390.10">
    <property type="entry name" value="Neutral Protease Domain 2"/>
    <property type="match status" value="1"/>
</dbReference>
<dbReference type="NCBIfam" id="TIGR02414">
    <property type="entry name" value="pepN_proteo"/>
    <property type="match status" value="1"/>
</dbReference>
<name>A0A7X3SR13_9HYPH</name>
<evidence type="ECO:0000313" key="18">
    <source>
        <dbReference type="EMBL" id="MXQ13863.1"/>
    </source>
</evidence>
<evidence type="ECO:0000259" key="15">
    <source>
        <dbReference type="Pfam" id="PF11940"/>
    </source>
</evidence>
<dbReference type="SUPFAM" id="SSF55486">
    <property type="entry name" value="Metalloproteases ('zincins'), catalytic domain"/>
    <property type="match status" value="1"/>
</dbReference>
<reference evidence="18 19" key="1">
    <citation type="submission" date="2019-12" db="EMBL/GenBank/DDBJ databases">
        <authorList>
            <person name="Yuan C.-G."/>
        </authorList>
    </citation>
    <scope>NUCLEOTIDE SEQUENCE [LARGE SCALE GENOMIC DNA]</scope>
    <source>
        <strain evidence="18 19">KCTC 23863</strain>
    </source>
</reference>
<dbReference type="Pfam" id="PF17432">
    <property type="entry name" value="DUF3458_C"/>
    <property type="match status" value="1"/>
</dbReference>
<evidence type="ECO:0000259" key="16">
    <source>
        <dbReference type="Pfam" id="PF17432"/>
    </source>
</evidence>
<dbReference type="CDD" id="cd09600">
    <property type="entry name" value="M1_APN"/>
    <property type="match status" value="1"/>
</dbReference>
<evidence type="ECO:0000256" key="9">
    <source>
        <dbReference type="ARBA" id="ARBA00022801"/>
    </source>
</evidence>
<dbReference type="FunFam" id="2.60.40.1730:FF:000005">
    <property type="entry name" value="Aminopeptidase N"/>
    <property type="match status" value="1"/>
</dbReference>
<dbReference type="InterPro" id="IPR038438">
    <property type="entry name" value="PepN_Ig-like_sf"/>
</dbReference>
<evidence type="ECO:0000256" key="11">
    <source>
        <dbReference type="ARBA" id="ARBA00023049"/>
    </source>
</evidence>
<dbReference type="Gene3D" id="3.30.2010.30">
    <property type="match status" value="1"/>
</dbReference>
<dbReference type="GO" id="GO:0006508">
    <property type="term" value="P:proteolysis"/>
    <property type="evidence" value="ECO:0007669"/>
    <property type="project" value="UniProtKB-UniRule"/>
</dbReference>